<name>A0A3D9L3P1_MARFU</name>
<dbReference type="OrthoDB" id="9770043at2"/>
<comment type="caution">
    <text evidence="2">The sequence shown here is derived from an EMBL/GenBank/DDBJ whole genome shotgun (WGS) entry which is preliminary data.</text>
</comment>
<protein>
    <submittedName>
        <fullName evidence="2">Glucose/arabinose dehydrogenase</fullName>
    </submittedName>
</protein>
<reference evidence="2 3" key="1">
    <citation type="submission" date="2018-07" db="EMBL/GenBank/DDBJ databases">
        <title>Genomic Encyclopedia of Type Strains, Phase IV (KMG-IV): sequencing the most valuable type-strain genomes for metagenomic binning, comparative biology and taxonomic classification.</title>
        <authorList>
            <person name="Goeker M."/>
        </authorList>
    </citation>
    <scope>NUCLEOTIDE SEQUENCE [LARGE SCALE GENOMIC DNA]</scope>
    <source>
        <strain evidence="2 3">DSM 4134</strain>
    </source>
</reference>
<keyword evidence="3" id="KW-1185">Reference proteome</keyword>
<accession>A0A3D9L3P1</accession>
<dbReference type="Pfam" id="PF07995">
    <property type="entry name" value="GSDH"/>
    <property type="match status" value="1"/>
</dbReference>
<feature type="domain" description="Glucose/Sorbosone dehydrogenase" evidence="1">
    <location>
        <begin position="37"/>
        <end position="352"/>
    </location>
</feature>
<dbReference type="Gene3D" id="2.120.10.30">
    <property type="entry name" value="TolB, C-terminal domain"/>
    <property type="match status" value="1"/>
</dbReference>
<gene>
    <name evidence="2" type="ORF">C7460_10836</name>
</gene>
<proteinExistence type="predicted"/>
<dbReference type="RefSeq" id="WP_115867958.1">
    <property type="nucleotide sequence ID" value="NZ_QREG01000008.1"/>
</dbReference>
<dbReference type="EMBL" id="QREG01000008">
    <property type="protein sequence ID" value="RED99420.1"/>
    <property type="molecule type" value="Genomic_DNA"/>
</dbReference>
<dbReference type="AlphaFoldDB" id="A0A3D9L3P1"/>
<organism evidence="2 3">
    <name type="scientific">Marinoscillum furvescens DSM 4134</name>
    <dbReference type="NCBI Taxonomy" id="1122208"/>
    <lineage>
        <taxon>Bacteria</taxon>
        <taxon>Pseudomonadati</taxon>
        <taxon>Bacteroidota</taxon>
        <taxon>Cytophagia</taxon>
        <taxon>Cytophagales</taxon>
        <taxon>Reichenbachiellaceae</taxon>
        <taxon>Marinoscillum</taxon>
    </lineage>
</organism>
<sequence>MRILVFLLVTLACSFVFAQKKELNLEAELVVDGIAVGWGMDWLPSGDLLITERSGTLYLWDGQALNEIEGVPAVKSKGQGGLLDVKVHPDFNTNSWIYLSFSRPMTGGEATTAVVRGELRGNKLVDIAEVFRAEPALSTNHHYGSRLVFDKDGYLYVSVGDRGKRDENPQALNNHCGKIHRINDDGSVPQDNPFVGNPIAMQTIYSYGHRNPQGLAIHPETGALWEHEHGPKGGDELNVIQPRKNYGWPVISYGVNYSGTKFTELTAKEGMLQPEVYWVPSIAPSGMDFVTSDKYGALKGDLLIGSLKFGYLHRCDLEGGKVVKEEKFLEGIGRVRSVRQGPDGFVYFTVEGKGVMRLIVQN</sequence>
<dbReference type="SUPFAM" id="SSF50952">
    <property type="entry name" value="Soluble quinoprotein glucose dehydrogenase"/>
    <property type="match status" value="1"/>
</dbReference>
<evidence type="ECO:0000313" key="2">
    <source>
        <dbReference type="EMBL" id="RED99420.1"/>
    </source>
</evidence>
<evidence type="ECO:0000259" key="1">
    <source>
        <dbReference type="Pfam" id="PF07995"/>
    </source>
</evidence>
<evidence type="ECO:0000313" key="3">
    <source>
        <dbReference type="Proteomes" id="UP000256779"/>
    </source>
</evidence>
<dbReference type="PANTHER" id="PTHR19328">
    <property type="entry name" value="HEDGEHOG-INTERACTING PROTEIN"/>
    <property type="match status" value="1"/>
</dbReference>
<dbReference type="PANTHER" id="PTHR19328:SF75">
    <property type="entry name" value="ALDOSE SUGAR DEHYDROGENASE YLII"/>
    <property type="match status" value="1"/>
</dbReference>
<dbReference type="InterPro" id="IPR012938">
    <property type="entry name" value="Glc/Sorbosone_DH"/>
</dbReference>
<dbReference type="InterPro" id="IPR011041">
    <property type="entry name" value="Quinoprot_gluc/sorb_DH_b-prop"/>
</dbReference>
<dbReference type="Proteomes" id="UP000256779">
    <property type="component" value="Unassembled WGS sequence"/>
</dbReference>
<dbReference type="InterPro" id="IPR011042">
    <property type="entry name" value="6-blade_b-propeller_TolB-like"/>
</dbReference>